<dbReference type="InterPro" id="IPR005950">
    <property type="entry name" value="ModA"/>
</dbReference>
<feature type="binding site" evidence="4">
    <location>
        <position position="65"/>
    </location>
    <ligand>
        <name>molybdate</name>
        <dbReference type="ChEBI" id="CHEBI:36264"/>
    </ligand>
</feature>
<dbReference type="EMBL" id="BMFY01000002">
    <property type="protein sequence ID" value="GGA06377.1"/>
    <property type="molecule type" value="Genomic_DNA"/>
</dbReference>
<dbReference type="Gene3D" id="3.40.190.10">
    <property type="entry name" value="Periplasmic binding protein-like II"/>
    <property type="match status" value="2"/>
</dbReference>
<dbReference type="PROSITE" id="PS51257">
    <property type="entry name" value="PROKAR_LIPOPROTEIN"/>
    <property type="match status" value="1"/>
</dbReference>
<evidence type="ECO:0000256" key="2">
    <source>
        <dbReference type="ARBA" id="ARBA00022723"/>
    </source>
</evidence>
<dbReference type="Proteomes" id="UP000616114">
    <property type="component" value="Unassembled WGS sequence"/>
</dbReference>
<dbReference type="PIRSF" id="PIRSF004846">
    <property type="entry name" value="ModA"/>
    <property type="match status" value="1"/>
</dbReference>
<dbReference type="Pfam" id="PF13531">
    <property type="entry name" value="SBP_bac_11"/>
    <property type="match status" value="1"/>
</dbReference>
<feature type="binding site" evidence="4">
    <location>
        <position position="165"/>
    </location>
    <ligand>
        <name>molybdate</name>
        <dbReference type="ChEBI" id="CHEBI:36264"/>
    </ligand>
</feature>
<evidence type="ECO:0000313" key="6">
    <source>
        <dbReference type="Proteomes" id="UP000616114"/>
    </source>
</evidence>
<comment type="caution">
    <text evidence="5">The sequence shown here is derived from an EMBL/GenBank/DDBJ whole genome shotgun (WGS) entry which is preliminary data.</text>
</comment>
<dbReference type="GO" id="GO:0030973">
    <property type="term" value="F:molybdate ion binding"/>
    <property type="evidence" value="ECO:0007669"/>
    <property type="project" value="TreeGrafter"/>
</dbReference>
<dbReference type="GO" id="GO:0046872">
    <property type="term" value="F:metal ion binding"/>
    <property type="evidence" value="ECO:0007669"/>
    <property type="project" value="UniProtKB-KW"/>
</dbReference>
<gene>
    <name evidence="5" type="primary">modA</name>
    <name evidence="5" type="ORF">GCM10011333_06660</name>
</gene>
<reference evidence="5" key="2">
    <citation type="submission" date="2020-09" db="EMBL/GenBank/DDBJ databases">
        <authorList>
            <person name="Sun Q."/>
            <person name="Zhou Y."/>
        </authorList>
    </citation>
    <scope>NUCLEOTIDE SEQUENCE</scope>
    <source>
        <strain evidence="5">CGMCC 1.12785</strain>
    </source>
</reference>
<dbReference type="SUPFAM" id="SSF53850">
    <property type="entry name" value="Periplasmic binding protein-like II"/>
    <property type="match status" value="1"/>
</dbReference>
<dbReference type="InterPro" id="IPR050682">
    <property type="entry name" value="ModA/WtpA"/>
</dbReference>
<sequence length="256" mass="26397">MARRPSHAAALCVLLTAVGLTGCQRQDTTELTVAAAASLEGVFTELAGPFEDEHELRLRFSFAGSQELAAQIVQGAPYDVFASADTAQMTAVGEHALDPVLFATNELALIVPDGNPAGVTGLADLATGDVTVVLCAEQVPCGAATTRLMAATGEEIPADSLERDVTSVLTKVRMGEADAGIVYRTDALSARDDVETVPLPEGREAGIVNEYPVSALAEADDPALAGAFVSYMLSDVAQDALREAGFGTPGTEDASS</sequence>
<evidence type="ECO:0000256" key="4">
    <source>
        <dbReference type="PIRSR" id="PIRSR004846-1"/>
    </source>
</evidence>
<comment type="similarity">
    <text evidence="1">Belongs to the bacterial solute-binding protein ModA family.</text>
</comment>
<accession>A0A8J2TW17</accession>
<evidence type="ECO:0000256" key="1">
    <source>
        <dbReference type="ARBA" id="ARBA00009175"/>
    </source>
</evidence>
<keyword evidence="4" id="KW-0500">Molybdenum</keyword>
<protein>
    <submittedName>
        <fullName evidence="5">Molybdate-binding protein</fullName>
    </submittedName>
</protein>
<evidence type="ECO:0000256" key="3">
    <source>
        <dbReference type="ARBA" id="ARBA00022729"/>
    </source>
</evidence>
<dbReference type="NCBIfam" id="TIGR01256">
    <property type="entry name" value="modA"/>
    <property type="match status" value="1"/>
</dbReference>
<proteinExistence type="inferred from homology"/>
<dbReference type="GO" id="GO:0015689">
    <property type="term" value="P:molybdate ion transport"/>
    <property type="evidence" value="ECO:0007669"/>
    <property type="project" value="InterPro"/>
</dbReference>
<dbReference type="PANTHER" id="PTHR30632">
    <property type="entry name" value="MOLYBDATE-BINDING PERIPLASMIC PROTEIN"/>
    <property type="match status" value="1"/>
</dbReference>
<feature type="binding site" evidence="4">
    <location>
        <position position="38"/>
    </location>
    <ligand>
        <name>molybdate</name>
        <dbReference type="ChEBI" id="CHEBI:36264"/>
    </ligand>
</feature>
<reference evidence="5" key="1">
    <citation type="journal article" date="2014" name="Int. J. Syst. Evol. Microbiol.">
        <title>Complete genome sequence of Corynebacterium casei LMG S-19264T (=DSM 44701T), isolated from a smear-ripened cheese.</title>
        <authorList>
            <consortium name="US DOE Joint Genome Institute (JGI-PGF)"/>
            <person name="Walter F."/>
            <person name="Albersmeier A."/>
            <person name="Kalinowski J."/>
            <person name="Ruckert C."/>
        </authorList>
    </citation>
    <scope>NUCLEOTIDE SEQUENCE</scope>
    <source>
        <strain evidence="5">CGMCC 1.12785</strain>
    </source>
</reference>
<name>A0A8J2TW17_9MICO</name>
<organism evidence="5 6">
    <name type="scientific">Sediminivirga luteola</name>
    <dbReference type="NCBI Taxonomy" id="1774748"/>
    <lineage>
        <taxon>Bacteria</taxon>
        <taxon>Bacillati</taxon>
        <taxon>Actinomycetota</taxon>
        <taxon>Actinomycetes</taxon>
        <taxon>Micrococcales</taxon>
        <taxon>Brevibacteriaceae</taxon>
        <taxon>Sediminivirga</taxon>
    </lineage>
</organism>
<keyword evidence="6" id="KW-1185">Reference proteome</keyword>
<keyword evidence="3" id="KW-0732">Signal</keyword>
<dbReference type="PANTHER" id="PTHR30632:SF0">
    <property type="entry name" value="SULFATE-BINDING PROTEIN"/>
    <property type="match status" value="1"/>
</dbReference>
<keyword evidence="2 4" id="KW-0479">Metal-binding</keyword>
<dbReference type="AlphaFoldDB" id="A0A8J2TW17"/>
<evidence type="ECO:0000313" key="5">
    <source>
        <dbReference type="EMBL" id="GGA06377.1"/>
    </source>
</evidence>
<feature type="binding site" evidence="4">
    <location>
        <position position="183"/>
    </location>
    <ligand>
        <name>molybdate</name>
        <dbReference type="ChEBI" id="CHEBI:36264"/>
    </ligand>
</feature>
<dbReference type="RefSeq" id="WP_188549485.1">
    <property type="nucleotide sequence ID" value="NZ_BMFY01000002.1"/>
</dbReference>